<dbReference type="InterPro" id="IPR029021">
    <property type="entry name" value="Prot-tyrosine_phosphatase-like"/>
</dbReference>
<feature type="compositionally biased region" description="Basic and acidic residues" evidence="2">
    <location>
        <begin position="1"/>
        <end position="17"/>
    </location>
</feature>
<feature type="non-terminal residue" evidence="4">
    <location>
        <position position="1"/>
    </location>
</feature>
<dbReference type="Gene3D" id="3.90.190.10">
    <property type="entry name" value="Protein tyrosine phosphatase superfamily"/>
    <property type="match status" value="1"/>
</dbReference>
<protein>
    <recommendedName>
        <fullName evidence="3">Tyrosine specific protein phosphatases domain-containing protein</fullName>
    </recommendedName>
</protein>
<evidence type="ECO:0000256" key="1">
    <source>
        <dbReference type="SAM" id="Coils"/>
    </source>
</evidence>
<dbReference type="SUPFAM" id="SSF52799">
    <property type="entry name" value="(Phosphotyrosine protein) phosphatases II"/>
    <property type="match status" value="1"/>
</dbReference>
<feature type="region of interest" description="Disordered" evidence="2">
    <location>
        <begin position="1"/>
        <end position="20"/>
    </location>
</feature>
<gene>
    <name evidence="4" type="ORF">PGLA2088_LOCUS26068</name>
</gene>
<evidence type="ECO:0000313" key="4">
    <source>
        <dbReference type="EMBL" id="CAE8688702.1"/>
    </source>
</evidence>
<keyword evidence="1" id="KW-0175">Coiled coil</keyword>
<feature type="domain" description="Tyrosine specific protein phosphatases" evidence="3">
    <location>
        <begin position="508"/>
        <end position="576"/>
    </location>
</feature>
<feature type="coiled-coil region" evidence="1">
    <location>
        <begin position="183"/>
        <end position="210"/>
    </location>
</feature>
<evidence type="ECO:0000313" key="5">
    <source>
        <dbReference type="Proteomes" id="UP000626109"/>
    </source>
</evidence>
<name>A0A813JWD6_POLGL</name>
<feature type="coiled-coil region" evidence="1">
    <location>
        <begin position="63"/>
        <end position="90"/>
    </location>
</feature>
<evidence type="ECO:0000256" key="2">
    <source>
        <dbReference type="SAM" id="MobiDB-lite"/>
    </source>
</evidence>
<dbReference type="InterPro" id="IPR050561">
    <property type="entry name" value="PTP"/>
</dbReference>
<dbReference type="EMBL" id="CAJNNW010026947">
    <property type="protein sequence ID" value="CAE8688702.1"/>
    <property type="molecule type" value="Genomic_DNA"/>
</dbReference>
<organism evidence="4 5">
    <name type="scientific">Polarella glacialis</name>
    <name type="common">Dinoflagellate</name>
    <dbReference type="NCBI Taxonomy" id="89957"/>
    <lineage>
        <taxon>Eukaryota</taxon>
        <taxon>Sar</taxon>
        <taxon>Alveolata</taxon>
        <taxon>Dinophyceae</taxon>
        <taxon>Suessiales</taxon>
        <taxon>Suessiaceae</taxon>
        <taxon>Polarella</taxon>
    </lineage>
</organism>
<evidence type="ECO:0000259" key="3">
    <source>
        <dbReference type="PROSITE" id="PS50056"/>
    </source>
</evidence>
<dbReference type="InterPro" id="IPR000387">
    <property type="entry name" value="Tyr_Pase_dom"/>
</dbReference>
<comment type="caution">
    <text evidence="4">The sequence shown here is derived from an EMBL/GenBank/DDBJ whole genome shotgun (WGS) entry which is preliminary data.</text>
</comment>
<feature type="non-terminal residue" evidence="4">
    <location>
        <position position="576"/>
    </location>
</feature>
<feature type="region of interest" description="Disordered" evidence="2">
    <location>
        <begin position="241"/>
        <end position="273"/>
    </location>
</feature>
<proteinExistence type="predicted"/>
<dbReference type="PROSITE" id="PS50056">
    <property type="entry name" value="TYR_PHOSPHATASE_2"/>
    <property type="match status" value="1"/>
</dbReference>
<dbReference type="AlphaFoldDB" id="A0A813JWD6"/>
<reference evidence="4" key="1">
    <citation type="submission" date="2021-02" db="EMBL/GenBank/DDBJ databases">
        <authorList>
            <person name="Dougan E. K."/>
            <person name="Rhodes N."/>
            <person name="Thang M."/>
            <person name="Chan C."/>
        </authorList>
    </citation>
    <scope>NUCLEOTIDE SEQUENCE</scope>
</reference>
<accession>A0A813JWD6</accession>
<dbReference type="Proteomes" id="UP000626109">
    <property type="component" value="Unassembled WGS sequence"/>
</dbReference>
<sequence length="576" mass="62359">DAERDWRTAEEAQRRLASDAALEEENLATALAAARSAGAAAGGSGAKVQEEIESRLQDIAPGMEDLRRQLAGLREQNQRLVDDLQSQRDVVTADSAAEDEALLQELRASSQLRSQACDAEVARLQAAADHQNGLVSLGATLAAELLRRRAALGDATQQEEAMQAEATAQLRQCRNSEASAAVARSRLEDVQEAEQAAAEALKELQTLLQQREARPASLSHLRREAFKALVHREARLPGGAACACSHPSTASASAGKKQKSKAPAPKEEKQDLRAQVNSEVIITDASLWQAGAAILSLPAKAAEEIWRYADTRVDSRSKDFLCAYLVLKRQWTAAKVAETLAPEGRHGLPCSWATKPAEHQPDVMTVADCWLGLEIARDKDWIPGSLEDGAKMEETCRMLTDMTLTYDAQWIVRDRMMVSSDPMTTVMDPNPITVGALGQTPKGWIGKAQGTGPTDFLTWWKEQKVTMIVRANFGNEHGLVAGSYEPEAFTANGIVHVDLPMKDINGGVPAVGLIPAIIDKFGDLSKGAACVHCKAGFGRSVVYAACWMIREYDVPGRGLLGWVRMARPGSITTIQQ</sequence>
<dbReference type="PANTHER" id="PTHR23339">
    <property type="entry name" value="TYROSINE SPECIFIC PROTEIN PHOSPHATASE AND DUAL SPECIFICITY PROTEIN PHOSPHATASE"/>
    <property type="match status" value="1"/>
</dbReference>